<evidence type="ECO:0000313" key="3">
    <source>
        <dbReference type="EMBL" id="PKI52703.1"/>
    </source>
</evidence>
<accession>A0A2I0J9M8</accession>
<feature type="non-terminal residue" evidence="3">
    <location>
        <position position="186"/>
    </location>
</feature>
<dbReference type="Pfam" id="PF24924">
    <property type="entry name" value="DUF7745"/>
    <property type="match status" value="1"/>
</dbReference>
<gene>
    <name evidence="3" type="ORF">CRG98_026905</name>
</gene>
<name>A0A2I0J9M8_PUNGR</name>
<feature type="coiled-coil region" evidence="1">
    <location>
        <begin position="149"/>
        <end position="183"/>
    </location>
</feature>
<evidence type="ECO:0000256" key="1">
    <source>
        <dbReference type="SAM" id="Coils"/>
    </source>
</evidence>
<dbReference type="InterPro" id="IPR056647">
    <property type="entry name" value="DUF7745"/>
</dbReference>
<reference evidence="3 4" key="1">
    <citation type="submission" date="2017-11" db="EMBL/GenBank/DDBJ databases">
        <title>De-novo sequencing of pomegranate (Punica granatum L.) genome.</title>
        <authorList>
            <person name="Akparov Z."/>
            <person name="Amiraslanov A."/>
            <person name="Hajiyeva S."/>
            <person name="Abbasov M."/>
            <person name="Kaur K."/>
            <person name="Hamwieh A."/>
            <person name="Solovyev V."/>
            <person name="Salamov A."/>
            <person name="Braich B."/>
            <person name="Kosarev P."/>
            <person name="Mahmoud A."/>
            <person name="Hajiyev E."/>
            <person name="Babayeva S."/>
            <person name="Izzatullayeva V."/>
            <person name="Mammadov A."/>
            <person name="Mammadov A."/>
            <person name="Sharifova S."/>
            <person name="Ojaghi J."/>
            <person name="Eynullazada K."/>
            <person name="Bayramov B."/>
            <person name="Abdulazimova A."/>
            <person name="Shahmuradov I."/>
        </authorList>
    </citation>
    <scope>NUCLEOTIDE SEQUENCE [LARGE SCALE GENOMIC DNA]</scope>
    <source>
        <strain evidence="4">cv. AG2017</strain>
        <tissue evidence="3">Leaf</tissue>
    </source>
</reference>
<protein>
    <recommendedName>
        <fullName evidence="2">DUF7745 domain-containing protein</fullName>
    </recommendedName>
</protein>
<comment type="caution">
    <text evidence="3">The sequence shown here is derived from an EMBL/GenBank/DDBJ whole genome shotgun (WGS) entry which is preliminary data.</text>
</comment>
<feature type="domain" description="DUF7745" evidence="2">
    <location>
        <begin position="7"/>
        <end position="145"/>
    </location>
</feature>
<sequence>MLAIRRVNWNFLGAEVTFWDPAHAVFNIQGIELTPTIEKYRTLVGRIVVTRGIVEPNFHNTRLVLVSRLLGVHRSRLQAELAYSGGTEIVTAKLLRFIEMQTREVQGDLLQKNLCHAILFLIFETLLFPRLAGHIDAALASVVLQVVGGRKYEKELAQARAQLQRRDQELAQANAALERSRKRARG</sequence>
<dbReference type="AlphaFoldDB" id="A0A2I0J9M8"/>
<proteinExistence type="predicted"/>
<keyword evidence="1" id="KW-0175">Coiled coil</keyword>
<keyword evidence="4" id="KW-1185">Reference proteome</keyword>
<evidence type="ECO:0000313" key="4">
    <source>
        <dbReference type="Proteomes" id="UP000233551"/>
    </source>
</evidence>
<organism evidence="3 4">
    <name type="scientific">Punica granatum</name>
    <name type="common">Pomegranate</name>
    <dbReference type="NCBI Taxonomy" id="22663"/>
    <lineage>
        <taxon>Eukaryota</taxon>
        <taxon>Viridiplantae</taxon>
        <taxon>Streptophyta</taxon>
        <taxon>Embryophyta</taxon>
        <taxon>Tracheophyta</taxon>
        <taxon>Spermatophyta</taxon>
        <taxon>Magnoliopsida</taxon>
        <taxon>eudicotyledons</taxon>
        <taxon>Gunneridae</taxon>
        <taxon>Pentapetalae</taxon>
        <taxon>rosids</taxon>
        <taxon>malvids</taxon>
        <taxon>Myrtales</taxon>
        <taxon>Lythraceae</taxon>
        <taxon>Punica</taxon>
    </lineage>
</organism>
<evidence type="ECO:0000259" key="2">
    <source>
        <dbReference type="Pfam" id="PF24924"/>
    </source>
</evidence>
<dbReference type="Proteomes" id="UP000233551">
    <property type="component" value="Unassembled WGS sequence"/>
</dbReference>
<dbReference type="EMBL" id="PGOL01001914">
    <property type="protein sequence ID" value="PKI52703.1"/>
    <property type="molecule type" value="Genomic_DNA"/>
</dbReference>